<protein>
    <submittedName>
        <fullName evidence="1 2">Uncharacterized protein</fullName>
    </submittedName>
</protein>
<reference evidence="2" key="2">
    <citation type="submission" date="2018-02" db="UniProtKB">
        <authorList>
            <consortium name="EnsemblPlants"/>
        </authorList>
    </citation>
    <scope>IDENTIFICATION</scope>
    <source>
        <strain evidence="2">Williams 82</strain>
    </source>
</reference>
<reference evidence="1" key="3">
    <citation type="submission" date="2018-07" db="EMBL/GenBank/DDBJ databases">
        <title>WGS assembly of Glycine max.</title>
        <authorList>
            <person name="Schmutz J."/>
            <person name="Cannon S."/>
            <person name="Schlueter J."/>
            <person name="Ma J."/>
            <person name="Mitros T."/>
            <person name="Nelson W."/>
            <person name="Hyten D."/>
            <person name="Song Q."/>
            <person name="Thelen J."/>
            <person name="Cheng J."/>
            <person name="Xu D."/>
            <person name="Hellsten U."/>
            <person name="May G."/>
            <person name="Yu Y."/>
            <person name="Sakurai T."/>
            <person name="Umezawa T."/>
            <person name="Bhattacharyya M."/>
            <person name="Sandhu D."/>
            <person name="Valliyodan B."/>
            <person name="Lindquist E."/>
            <person name="Peto M."/>
            <person name="Grant D."/>
            <person name="Shu S."/>
            <person name="Goodstein D."/>
            <person name="Barry K."/>
            <person name="Futrell-Griggs M."/>
            <person name="Abernathy B."/>
            <person name="Du J."/>
            <person name="Tian Z."/>
            <person name="Zhu L."/>
            <person name="Gill N."/>
            <person name="Joshi T."/>
            <person name="Libault M."/>
            <person name="Sethuraman A."/>
            <person name="Zhang X."/>
            <person name="Shinozaki K."/>
            <person name="Nguyen H."/>
            <person name="Wing R."/>
            <person name="Cregan P."/>
            <person name="Specht J."/>
            <person name="Grimwood J."/>
            <person name="Rokhsar D."/>
            <person name="Stacey G."/>
            <person name="Shoemaker R."/>
            <person name="Jackson S."/>
        </authorList>
    </citation>
    <scope>NUCLEOTIDE SEQUENCE</scope>
    <source>
        <tissue evidence="1">Callus</tissue>
    </source>
</reference>
<dbReference type="AlphaFoldDB" id="K7MSY0"/>
<dbReference type="InParanoid" id="K7MSY0"/>
<evidence type="ECO:0000313" key="2">
    <source>
        <dbReference type="EnsemblPlants" id="KRG99829"/>
    </source>
</evidence>
<dbReference type="HOGENOM" id="CLU_2799042_0_0_1"/>
<name>K7MSY0_SOYBN</name>
<reference evidence="1 2" key="1">
    <citation type="journal article" date="2010" name="Nature">
        <title>Genome sequence of the palaeopolyploid soybean.</title>
        <authorList>
            <person name="Schmutz J."/>
            <person name="Cannon S.B."/>
            <person name="Schlueter J."/>
            <person name="Ma J."/>
            <person name="Mitros T."/>
            <person name="Nelson W."/>
            <person name="Hyten D.L."/>
            <person name="Song Q."/>
            <person name="Thelen J.J."/>
            <person name="Cheng J."/>
            <person name="Xu D."/>
            <person name="Hellsten U."/>
            <person name="May G.D."/>
            <person name="Yu Y."/>
            <person name="Sakurai T."/>
            <person name="Umezawa T."/>
            <person name="Bhattacharyya M.K."/>
            <person name="Sandhu D."/>
            <person name="Valliyodan B."/>
            <person name="Lindquist E."/>
            <person name="Peto M."/>
            <person name="Grant D."/>
            <person name="Shu S."/>
            <person name="Goodstein D."/>
            <person name="Barry K."/>
            <person name="Futrell-Griggs M."/>
            <person name="Abernathy B."/>
            <person name="Du J."/>
            <person name="Tian Z."/>
            <person name="Zhu L."/>
            <person name="Gill N."/>
            <person name="Joshi T."/>
            <person name="Libault M."/>
            <person name="Sethuraman A."/>
            <person name="Zhang X.-C."/>
            <person name="Shinozaki K."/>
            <person name="Nguyen H.T."/>
            <person name="Wing R.A."/>
            <person name="Cregan P."/>
            <person name="Specht J."/>
            <person name="Grimwood J."/>
            <person name="Rokhsar D."/>
            <person name="Stacey G."/>
            <person name="Shoemaker R.C."/>
            <person name="Jackson S.A."/>
        </authorList>
    </citation>
    <scope>NUCLEOTIDE SEQUENCE [LARGE SCALE GENOMIC DNA]</scope>
    <source>
        <strain evidence="2">cv. Williams 82</strain>
        <tissue evidence="1">Callus</tissue>
    </source>
</reference>
<accession>K7MSY0</accession>
<evidence type="ECO:0000313" key="3">
    <source>
        <dbReference type="Proteomes" id="UP000008827"/>
    </source>
</evidence>
<dbReference type="Proteomes" id="UP000008827">
    <property type="component" value="Chromosome 18"/>
</dbReference>
<keyword evidence="3" id="KW-1185">Reference proteome</keyword>
<evidence type="ECO:0000313" key="1">
    <source>
        <dbReference type="EMBL" id="KRG99829.1"/>
    </source>
</evidence>
<proteinExistence type="predicted"/>
<organism evidence="1">
    <name type="scientific">Glycine max</name>
    <name type="common">Soybean</name>
    <name type="synonym">Glycine hispida</name>
    <dbReference type="NCBI Taxonomy" id="3847"/>
    <lineage>
        <taxon>Eukaryota</taxon>
        <taxon>Viridiplantae</taxon>
        <taxon>Streptophyta</taxon>
        <taxon>Embryophyta</taxon>
        <taxon>Tracheophyta</taxon>
        <taxon>Spermatophyta</taxon>
        <taxon>Magnoliopsida</taxon>
        <taxon>eudicotyledons</taxon>
        <taxon>Gunneridae</taxon>
        <taxon>Pentapetalae</taxon>
        <taxon>rosids</taxon>
        <taxon>fabids</taxon>
        <taxon>Fabales</taxon>
        <taxon>Fabaceae</taxon>
        <taxon>Papilionoideae</taxon>
        <taxon>50 kb inversion clade</taxon>
        <taxon>NPAAA clade</taxon>
        <taxon>indigoferoid/millettioid clade</taxon>
        <taxon>Phaseoleae</taxon>
        <taxon>Glycine</taxon>
        <taxon>Glycine subgen. Soja</taxon>
    </lineage>
</organism>
<dbReference type="Gramene" id="KRG99829">
    <property type="protein sequence ID" value="KRG99829"/>
    <property type="gene ID" value="GLYMA_18G173600"/>
</dbReference>
<dbReference type="EMBL" id="CM000851">
    <property type="protein sequence ID" value="KRG99829.1"/>
    <property type="molecule type" value="Genomic_DNA"/>
</dbReference>
<gene>
    <name evidence="1" type="ORF">GLYMA_18G173600</name>
</gene>
<sequence length="68" mass="8120">MQSGRDRTEDKEMMSDKWLCFSVQTYVLYIGEIFHYPHTEFLTLYQPHPFQQICIFCAVSSRGFFFPA</sequence>
<dbReference type="PaxDb" id="3847-GLYMA18G38167.1"/>
<dbReference type="EnsemblPlants" id="KRG99829">
    <property type="protein sequence ID" value="KRG99829"/>
    <property type="gene ID" value="GLYMA_18G173600"/>
</dbReference>